<sequence>MKPAIAAIVLNLDLEGWSGLPLEELLTEKEKNSVKVGEIKRGSLSLPDVNLPLSNQEEYVILEVNKENENETDSSNTNNEEEAQSSSMLKKRSLEMEDEQDEPPAKKAVSQ</sequence>
<protein>
    <submittedName>
        <fullName evidence="2">Uncharacterized protein</fullName>
    </submittedName>
</protein>
<evidence type="ECO:0000256" key="1">
    <source>
        <dbReference type="SAM" id="MobiDB-lite"/>
    </source>
</evidence>
<dbReference type="AlphaFoldDB" id="A0A3P6UUB6"/>
<reference evidence="2 3" key="1">
    <citation type="submission" date="2018-11" db="EMBL/GenBank/DDBJ databases">
        <authorList>
            <consortium name="Pathogen Informatics"/>
        </authorList>
    </citation>
    <scope>NUCLEOTIDE SEQUENCE [LARGE SCALE GENOMIC DNA]</scope>
</reference>
<feature type="region of interest" description="Disordered" evidence="1">
    <location>
        <begin position="64"/>
        <end position="111"/>
    </location>
</feature>
<dbReference type="Proteomes" id="UP000271889">
    <property type="component" value="Unassembled WGS sequence"/>
</dbReference>
<accession>A0A3P6UUB6</accession>
<dbReference type="EMBL" id="UYRV01029006">
    <property type="protein sequence ID" value="VDK83018.1"/>
    <property type="molecule type" value="Genomic_DNA"/>
</dbReference>
<keyword evidence="3" id="KW-1185">Reference proteome</keyword>
<gene>
    <name evidence="2" type="ORF">CGOC_LOCUS8062</name>
</gene>
<evidence type="ECO:0000313" key="2">
    <source>
        <dbReference type="EMBL" id="VDK83018.1"/>
    </source>
</evidence>
<organism evidence="2 3">
    <name type="scientific">Cylicostephanus goldi</name>
    <name type="common">Nematode worm</name>
    <dbReference type="NCBI Taxonomy" id="71465"/>
    <lineage>
        <taxon>Eukaryota</taxon>
        <taxon>Metazoa</taxon>
        <taxon>Ecdysozoa</taxon>
        <taxon>Nematoda</taxon>
        <taxon>Chromadorea</taxon>
        <taxon>Rhabditida</taxon>
        <taxon>Rhabditina</taxon>
        <taxon>Rhabditomorpha</taxon>
        <taxon>Strongyloidea</taxon>
        <taxon>Strongylidae</taxon>
        <taxon>Cylicostephanus</taxon>
    </lineage>
</organism>
<proteinExistence type="predicted"/>
<evidence type="ECO:0000313" key="3">
    <source>
        <dbReference type="Proteomes" id="UP000271889"/>
    </source>
</evidence>
<name>A0A3P6UUB6_CYLGO</name>